<proteinExistence type="predicted"/>
<keyword evidence="3" id="KW-1185">Reference proteome</keyword>
<protein>
    <submittedName>
        <fullName evidence="2">Uncharacterized protein</fullName>
    </submittedName>
</protein>
<dbReference type="AlphaFoldDB" id="M2QNQ3"/>
<organism evidence="2 3">
    <name type="scientific">Ceriporiopsis subvermispora (strain B)</name>
    <name type="common">White-rot fungus</name>
    <name type="synonym">Gelatoporia subvermispora</name>
    <dbReference type="NCBI Taxonomy" id="914234"/>
    <lineage>
        <taxon>Eukaryota</taxon>
        <taxon>Fungi</taxon>
        <taxon>Dikarya</taxon>
        <taxon>Basidiomycota</taxon>
        <taxon>Agaricomycotina</taxon>
        <taxon>Agaricomycetes</taxon>
        <taxon>Polyporales</taxon>
        <taxon>Gelatoporiaceae</taxon>
        <taxon>Gelatoporia</taxon>
    </lineage>
</organism>
<sequence length="476" mass="50427">MFFDFAPCCSAAAYYTPPNAGEYNDLSEVYMTLEIVSQAPGGQSEPPIFPAPAYDIALDDGFGLEELGIEKVAPSQPEWAPFGEHAGNGIHGGLHGDGSGEQQSLFALDPFPSFEPMDTLSAPAYTRDAHPHGFDTGMESIGGVPIASLLRDQRAPLPPPQYGGSQVFLPPDPFTIQPTVPTPVATLNAGSVLPGVQYHDGVMPSQSIEDSSYSSSIAPYAIDSSPADLANHAAAGHFEKLPLENYPYVGRGQMSQDPTHTGSPNPVQFTMSDYQQPIIFPQLPMLESPQHEQSSSWTSQAVPHIIKTLNHGTTDFDLPCSAFSAQVSAPPLLSTATENVCTSNRGTGEDCAEIEAESEAPPKRKRSRRQRQASAQRAGQTSRTEAQTLASGGCSASPVISASSSSTTGLSTGTGGSCVASSAALVSDDTLDEGVKRAKTPCVRALHGTQEKVRQVFRNRAMLVMFSGWRTLPGSR</sequence>
<gene>
    <name evidence="2" type="ORF">CERSUDRAFT_98340</name>
</gene>
<accession>M2QNQ3</accession>
<dbReference type="Proteomes" id="UP000016930">
    <property type="component" value="Unassembled WGS sequence"/>
</dbReference>
<evidence type="ECO:0000256" key="1">
    <source>
        <dbReference type="SAM" id="MobiDB-lite"/>
    </source>
</evidence>
<feature type="compositionally biased region" description="Polar residues" evidence="1">
    <location>
        <begin position="379"/>
        <end position="390"/>
    </location>
</feature>
<name>M2QNQ3_CERS8</name>
<dbReference type="HOGENOM" id="CLU_515793_0_0_1"/>
<evidence type="ECO:0000313" key="2">
    <source>
        <dbReference type="EMBL" id="EMD33790.1"/>
    </source>
</evidence>
<evidence type="ECO:0000313" key="3">
    <source>
        <dbReference type="Proteomes" id="UP000016930"/>
    </source>
</evidence>
<dbReference type="EMBL" id="KB445805">
    <property type="protein sequence ID" value="EMD33790.1"/>
    <property type="molecule type" value="Genomic_DNA"/>
</dbReference>
<reference evidence="2 3" key="1">
    <citation type="journal article" date="2012" name="Proc. Natl. Acad. Sci. U.S.A.">
        <title>Comparative genomics of Ceriporiopsis subvermispora and Phanerochaete chrysosporium provide insight into selective ligninolysis.</title>
        <authorList>
            <person name="Fernandez-Fueyo E."/>
            <person name="Ruiz-Duenas F.J."/>
            <person name="Ferreira P."/>
            <person name="Floudas D."/>
            <person name="Hibbett D.S."/>
            <person name="Canessa P."/>
            <person name="Larrondo L.F."/>
            <person name="James T.Y."/>
            <person name="Seelenfreund D."/>
            <person name="Lobos S."/>
            <person name="Polanco R."/>
            <person name="Tello M."/>
            <person name="Honda Y."/>
            <person name="Watanabe T."/>
            <person name="Watanabe T."/>
            <person name="Ryu J.S."/>
            <person name="Kubicek C.P."/>
            <person name="Schmoll M."/>
            <person name="Gaskell J."/>
            <person name="Hammel K.E."/>
            <person name="St John F.J."/>
            <person name="Vanden Wymelenberg A."/>
            <person name="Sabat G."/>
            <person name="Splinter BonDurant S."/>
            <person name="Syed K."/>
            <person name="Yadav J.S."/>
            <person name="Doddapaneni H."/>
            <person name="Subramanian V."/>
            <person name="Lavin J.L."/>
            <person name="Oguiza J.A."/>
            <person name="Perez G."/>
            <person name="Pisabarro A.G."/>
            <person name="Ramirez L."/>
            <person name="Santoyo F."/>
            <person name="Master E."/>
            <person name="Coutinho P.M."/>
            <person name="Henrissat B."/>
            <person name="Lombard V."/>
            <person name="Magnuson J.K."/>
            <person name="Kuees U."/>
            <person name="Hori C."/>
            <person name="Igarashi K."/>
            <person name="Samejima M."/>
            <person name="Held B.W."/>
            <person name="Barry K.W."/>
            <person name="LaButti K.M."/>
            <person name="Lapidus A."/>
            <person name="Lindquist E.A."/>
            <person name="Lucas S.M."/>
            <person name="Riley R."/>
            <person name="Salamov A.A."/>
            <person name="Hoffmeister D."/>
            <person name="Schwenk D."/>
            <person name="Hadar Y."/>
            <person name="Yarden O."/>
            <person name="de Vries R.P."/>
            <person name="Wiebenga A."/>
            <person name="Stenlid J."/>
            <person name="Eastwood D."/>
            <person name="Grigoriev I.V."/>
            <person name="Berka R.M."/>
            <person name="Blanchette R.A."/>
            <person name="Kersten P."/>
            <person name="Martinez A.T."/>
            <person name="Vicuna R."/>
            <person name="Cullen D."/>
        </authorList>
    </citation>
    <scope>NUCLEOTIDE SEQUENCE [LARGE SCALE GENOMIC DNA]</scope>
    <source>
        <strain evidence="2 3">B</strain>
    </source>
</reference>
<feature type="region of interest" description="Disordered" evidence="1">
    <location>
        <begin position="352"/>
        <end position="394"/>
    </location>
</feature>